<name>A0ABV5S251_9ACTN</name>
<evidence type="ECO:0000313" key="4">
    <source>
        <dbReference type="Proteomes" id="UP001589532"/>
    </source>
</evidence>
<evidence type="ECO:0000256" key="1">
    <source>
        <dbReference type="SAM" id="MobiDB-lite"/>
    </source>
</evidence>
<gene>
    <name evidence="3" type="ORF">ACFFSA_21925</name>
</gene>
<reference evidence="3 4" key="1">
    <citation type="submission" date="2024-09" db="EMBL/GenBank/DDBJ databases">
        <authorList>
            <person name="Sun Q."/>
            <person name="Mori K."/>
        </authorList>
    </citation>
    <scope>NUCLEOTIDE SEQUENCE [LARGE SCALE GENOMIC DNA]</scope>
    <source>
        <strain evidence="3 4">JCM 3143</strain>
    </source>
</reference>
<evidence type="ECO:0000256" key="2">
    <source>
        <dbReference type="SAM" id="Phobius"/>
    </source>
</evidence>
<accession>A0ABV5S251</accession>
<protein>
    <submittedName>
        <fullName evidence="3">Uncharacterized protein</fullName>
    </submittedName>
</protein>
<sequence>MAILTGITVPLVLAVVVFVATVLIGPFQEDVKEGVSASEPPVRVGIEESWNNDVDMGWVFDRPLSAQAVNELRRPRRHPVLRLLPHPGLRRGQDPVQAVADGTEEERGQGHRRRRPGPGAPEAADRRPCVGAHGRLRTDRARHRVL</sequence>
<organism evidence="3 4">
    <name type="scientific">Nonomuraea helvata</name>
    <dbReference type="NCBI Taxonomy" id="37484"/>
    <lineage>
        <taxon>Bacteria</taxon>
        <taxon>Bacillati</taxon>
        <taxon>Actinomycetota</taxon>
        <taxon>Actinomycetes</taxon>
        <taxon>Streptosporangiales</taxon>
        <taxon>Streptosporangiaceae</taxon>
        <taxon>Nonomuraea</taxon>
    </lineage>
</organism>
<feature type="region of interest" description="Disordered" evidence="1">
    <location>
        <begin position="83"/>
        <end position="146"/>
    </location>
</feature>
<dbReference type="Proteomes" id="UP001589532">
    <property type="component" value="Unassembled WGS sequence"/>
</dbReference>
<keyword evidence="2" id="KW-1133">Transmembrane helix</keyword>
<evidence type="ECO:0000313" key="3">
    <source>
        <dbReference type="EMBL" id="MFB9625750.1"/>
    </source>
</evidence>
<feature type="transmembrane region" description="Helical" evidence="2">
    <location>
        <begin position="7"/>
        <end position="27"/>
    </location>
</feature>
<keyword evidence="2" id="KW-0812">Transmembrane</keyword>
<comment type="caution">
    <text evidence="3">The sequence shown here is derived from an EMBL/GenBank/DDBJ whole genome shotgun (WGS) entry which is preliminary data.</text>
</comment>
<keyword evidence="4" id="KW-1185">Reference proteome</keyword>
<keyword evidence="2" id="KW-0472">Membrane</keyword>
<dbReference type="RefSeq" id="WP_344984293.1">
    <property type="nucleotide sequence ID" value="NZ_BAAAXV010000001.1"/>
</dbReference>
<dbReference type="EMBL" id="JBHMBW010000019">
    <property type="protein sequence ID" value="MFB9625750.1"/>
    <property type="molecule type" value="Genomic_DNA"/>
</dbReference>
<proteinExistence type="predicted"/>